<proteinExistence type="predicted"/>
<reference evidence="1 2" key="1">
    <citation type="journal article" date="2011" name="Stand. Genomic Sci.">
        <title>Complete genome sequence of the gliding freshwater bacterium Fluviicola taffensis type strain (RW262).</title>
        <authorList>
            <person name="Woyke T."/>
            <person name="Chertkov O."/>
            <person name="Lapidus A."/>
            <person name="Nolan M."/>
            <person name="Lucas S."/>
            <person name="Del Rio T.G."/>
            <person name="Tice H."/>
            <person name="Cheng J.F."/>
            <person name="Tapia R."/>
            <person name="Han C."/>
            <person name="Goodwin L."/>
            <person name="Pitluck S."/>
            <person name="Liolios K."/>
            <person name="Pagani I."/>
            <person name="Ivanova N."/>
            <person name="Huntemann M."/>
            <person name="Mavromatis K."/>
            <person name="Mikhailova N."/>
            <person name="Pati A."/>
            <person name="Chen A."/>
            <person name="Palaniappan K."/>
            <person name="Land M."/>
            <person name="Hauser L."/>
            <person name="Brambilla E.M."/>
            <person name="Rohde M."/>
            <person name="Mwirichia R."/>
            <person name="Sikorski J."/>
            <person name="Tindall B.J."/>
            <person name="Goker M."/>
            <person name="Bristow J."/>
            <person name="Eisen J.A."/>
            <person name="Markowitz V."/>
            <person name="Hugenholtz P."/>
            <person name="Klenk H.P."/>
            <person name="Kyrpides N.C."/>
        </authorList>
    </citation>
    <scope>NUCLEOTIDE SEQUENCE [LARGE SCALE GENOMIC DNA]</scope>
    <source>
        <strain evidence="2">DSM 16823 / RW262 / RW262</strain>
    </source>
</reference>
<dbReference type="STRING" id="755732.Fluta_1995"/>
<dbReference type="KEGG" id="fte:Fluta_1995"/>
<evidence type="ECO:0000313" key="1">
    <source>
        <dbReference type="EMBL" id="AEA43981.1"/>
    </source>
</evidence>
<protein>
    <submittedName>
        <fullName evidence="1">Uncharacterized protein</fullName>
    </submittedName>
</protein>
<dbReference type="EMBL" id="CP002542">
    <property type="protein sequence ID" value="AEA43981.1"/>
    <property type="molecule type" value="Genomic_DNA"/>
</dbReference>
<reference evidence="2" key="2">
    <citation type="submission" date="2011-02" db="EMBL/GenBank/DDBJ databases">
        <title>The complete genome of Fluviicola taffensis DSM 16823.</title>
        <authorList>
            <consortium name="US DOE Joint Genome Institute (JGI-PGF)"/>
            <person name="Lucas S."/>
            <person name="Copeland A."/>
            <person name="Lapidus A."/>
            <person name="Bruce D."/>
            <person name="Goodwin L."/>
            <person name="Pitluck S."/>
            <person name="Kyrpides N."/>
            <person name="Mavromatis K."/>
            <person name="Ivanova N."/>
            <person name="Mikhailova N."/>
            <person name="Pagani I."/>
            <person name="Chertkov O."/>
            <person name="Detter J.C."/>
            <person name="Han C."/>
            <person name="Tapia R."/>
            <person name="Land M."/>
            <person name="Hauser L."/>
            <person name="Markowitz V."/>
            <person name="Cheng J.-F."/>
            <person name="Hugenholtz P."/>
            <person name="Woyke T."/>
            <person name="Wu D."/>
            <person name="Tindall B."/>
            <person name="Pomrenke H.G."/>
            <person name="Brambilla E."/>
            <person name="Klenk H.-P."/>
            <person name="Eisen J.A."/>
        </authorList>
    </citation>
    <scope>NUCLEOTIDE SEQUENCE [LARGE SCALE GENOMIC DNA]</scope>
    <source>
        <strain evidence="2">DSM 16823 / RW262 / RW262</strain>
    </source>
</reference>
<dbReference type="AlphaFoldDB" id="F2IK78"/>
<name>F2IK78_FLUTR</name>
<keyword evidence="2" id="KW-1185">Reference proteome</keyword>
<gene>
    <name evidence="1" type="ordered locus">Fluta_1995</name>
</gene>
<sequence precursor="true">MKKPLILALTAGLITCCSSPSPLKDSNKEPIVETQSAIKPIDGLEIPIRTFQVSAEKSSEIILPNGGSISFPKNAFVGKNGNAITGTVDISWQEYHSISDILFSGIPMSYDSAGVSSAFVSGGMFTINAHQNGEEVELASGKDARVSLASNNEQESFNFYSLNEKTGEWSYKTSAKATQNPNFKEETPTSQKTNYVTLDVTPSFSKDSFPELNSDEIIGWETLKMRLSTKDLTMFRTNYLKAQIVGKENNEYVLLVKDKNYSKTFHVSPIQFGQKTERSEAVKNKLEAKLKNEEEYQNLAAQGKLIRTMNIPNFGTYNWDCMYSKPTQDLYVNLKIKDRTDEEYTAFFYVIPEDKVIIPIDEKSLVKIAKDKQSAIIAITKDKEVYSVKNNELKAAAAEKKREFTFQLSGRKSILRTPEDMTKVLSSCI</sequence>
<dbReference type="eggNOG" id="COG2319">
    <property type="taxonomic scope" value="Bacteria"/>
</dbReference>
<dbReference type="HOGENOM" id="CLU_638972_0_0_10"/>
<dbReference type="OrthoDB" id="1494541at2"/>
<dbReference type="Proteomes" id="UP000007463">
    <property type="component" value="Chromosome"/>
</dbReference>
<dbReference type="RefSeq" id="WP_013686751.1">
    <property type="nucleotide sequence ID" value="NC_015321.1"/>
</dbReference>
<organism evidence="1 2">
    <name type="scientific">Fluviicola taffensis (strain DSM 16823 / NCIMB 13979 / RW262)</name>
    <dbReference type="NCBI Taxonomy" id="755732"/>
    <lineage>
        <taxon>Bacteria</taxon>
        <taxon>Pseudomonadati</taxon>
        <taxon>Bacteroidota</taxon>
        <taxon>Flavobacteriia</taxon>
        <taxon>Flavobacteriales</taxon>
        <taxon>Crocinitomicaceae</taxon>
        <taxon>Fluviicola</taxon>
    </lineage>
</organism>
<accession>F2IK78</accession>
<evidence type="ECO:0000313" key="2">
    <source>
        <dbReference type="Proteomes" id="UP000007463"/>
    </source>
</evidence>